<dbReference type="InParanoid" id="A0A4Q1BT33"/>
<protein>
    <submittedName>
        <fullName evidence="2">Uncharacterized protein</fullName>
    </submittedName>
</protein>
<accession>A0A4Q1BT33</accession>
<comment type="caution">
    <text evidence="2">The sequence shown here is derived from an EMBL/GenBank/DDBJ whole genome shotgun (WGS) entry which is preliminary data.</text>
</comment>
<sequence length="451" mass="49247">MIQSINGDTQDCPPLTTYRSRLKVVRKRATQSQRRRQGSLSLADGGEFERIFRKSLKEWAVCYSESIFATSTGTLQCTNNAGATEIVQEGESRTPEETAAVSEDPPPARGSAVKKKNKRRRKTTKDVSKPSDIANTTEKGQVESLGSKPPDSVPVAGREIVTCQSKPQDRSASHQMFSKTCEHKANHVVHHIKGSCVPTATPRRTVRLSAWFNDDRYDGGSYATLNTTSEMAQGAVAMDLLECIREKVLSPTPADSEEFETKLIQTCSSYIQTWTEKESTSMTANVKIYTTKPPPEYQPTGTVNSSAKVGLMLGVGVCSDGPIAYLFNPDVHPEASEIFVAAVHQARIAPGSKAFSLVISNTISYMEGFAAKRVLGAVSFEIHQRGLRHLGVDLLDPMLSGLMLSKLQSQMPQDTKQLVLTQEGRCSFKAARDILQEGQLASSPGIFVEIA</sequence>
<dbReference type="AlphaFoldDB" id="A0A4Q1BT33"/>
<dbReference type="EMBL" id="SDIL01000011">
    <property type="protein sequence ID" value="RXK41213.1"/>
    <property type="molecule type" value="Genomic_DNA"/>
</dbReference>
<proteinExistence type="predicted"/>
<gene>
    <name evidence="2" type="ORF">M231_01618</name>
</gene>
<evidence type="ECO:0000313" key="2">
    <source>
        <dbReference type="EMBL" id="RXK41213.1"/>
    </source>
</evidence>
<dbReference type="Proteomes" id="UP000289152">
    <property type="component" value="Unassembled WGS sequence"/>
</dbReference>
<feature type="region of interest" description="Disordered" evidence="1">
    <location>
        <begin position="89"/>
        <end position="155"/>
    </location>
</feature>
<dbReference type="VEuPathDB" id="FungiDB:TREMEDRAFT_64554"/>
<name>A0A4Q1BT33_TREME</name>
<organism evidence="2 3">
    <name type="scientific">Tremella mesenterica</name>
    <name type="common">Jelly fungus</name>
    <dbReference type="NCBI Taxonomy" id="5217"/>
    <lineage>
        <taxon>Eukaryota</taxon>
        <taxon>Fungi</taxon>
        <taxon>Dikarya</taxon>
        <taxon>Basidiomycota</taxon>
        <taxon>Agaricomycotina</taxon>
        <taxon>Tremellomycetes</taxon>
        <taxon>Tremellales</taxon>
        <taxon>Tremellaceae</taxon>
        <taxon>Tremella</taxon>
    </lineage>
</organism>
<reference evidence="2 3" key="1">
    <citation type="submission" date="2016-06" db="EMBL/GenBank/DDBJ databases">
        <title>Evolution of pathogenesis and genome organization in the Tremellales.</title>
        <authorList>
            <person name="Cuomo C."/>
            <person name="Litvintseva A."/>
            <person name="Heitman J."/>
            <person name="Chen Y."/>
            <person name="Sun S."/>
            <person name="Springer D."/>
            <person name="Dromer F."/>
            <person name="Young S."/>
            <person name="Zeng Q."/>
            <person name="Chapman S."/>
            <person name="Gujja S."/>
            <person name="Saif S."/>
            <person name="Birren B."/>
        </authorList>
    </citation>
    <scope>NUCLEOTIDE SEQUENCE [LARGE SCALE GENOMIC DNA]</scope>
    <source>
        <strain evidence="2 3">ATCC 28783</strain>
    </source>
</reference>
<evidence type="ECO:0000313" key="3">
    <source>
        <dbReference type="Proteomes" id="UP000289152"/>
    </source>
</evidence>
<keyword evidence="3" id="KW-1185">Reference proteome</keyword>
<feature type="compositionally biased region" description="Basic residues" evidence="1">
    <location>
        <begin position="112"/>
        <end position="123"/>
    </location>
</feature>
<evidence type="ECO:0000256" key="1">
    <source>
        <dbReference type="SAM" id="MobiDB-lite"/>
    </source>
</evidence>